<protein>
    <submittedName>
        <fullName evidence="3">Uncharacterized protein</fullName>
    </submittedName>
</protein>
<reference evidence="4" key="1">
    <citation type="journal article" date="2019" name="Int. J. Syst. Evol. Microbiol.">
        <title>The Global Catalogue of Microorganisms (GCM) 10K type strain sequencing project: providing services to taxonomists for standard genome sequencing and annotation.</title>
        <authorList>
            <consortium name="The Broad Institute Genomics Platform"/>
            <consortium name="The Broad Institute Genome Sequencing Center for Infectious Disease"/>
            <person name="Wu L."/>
            <person name="Ma J."/>
        </authorList>
    </citation>
    <scope>NUCLEOTIDE SEQUENCE [LARGE SCALE GENOMIC DNA]</scope>
    <source>
        <strain evidence="4">JCM 17923</strain>
    </source>
</reference>
<dbReference type="RefSeq" id="WP_345238335.1">
    <property type="nucleotide sequence ID" value="NZ_BAABGZ010000081.1"/>
</dbReference>
<proteinExistence type="predicted"/>
<evidence type="ECO:0000313" key="4">
    <source>
        <dbReference type="Proteomes" id="UP001501153"/>
    </source>
</evidence>
<gene>
    <name evidence="3" type="ORF">GCM10023185_44160</name>
</gene>
<feature type="region of interest" description="Disordered" evidence="1">
    <location>
        <begin position="44"/>
        <end position="65"/>
    </location>
</feature>
<feature type="transmembrane region" description="Helical" evidence="2">
    <location>
        <begin position="12"/>
        <end position="32"/>
    </location>
</feature>
<organism evidence="3 4">
    <name type="scientific">Hymenobacter saemangeumensis</name>
    <dbReference type="NCBI Taxonomy" id="1084522"/>
    <lineage>
        <taxon>Bacteria</taxon>
        <taxon>Pseudomonadati</taxon>
        <taxon>Bacteroidota</taxon>
        <taxon>Cytophagia</taxon>
        <taxon>Cytophagales</taxon>
        <taxon>Hymenobacteraceae</taxon>
        <taxon>Hymenobacter</taxon>
    </lineage>
</organism>
<dbReference type="EMBL" id="BAABGZ010000081">
    <property type="protein sequence ID" value="GAA4370007.1"/>
    <property type="molecule type" value="Genomic_DNA"/>
</dbReference>
<evidence type="ECO:0000256" key="2">
    <source>
        <dbReference type="SAM" id="Phobius"/>
    </source>
</evidence>
<comment type="caution">
    <text evidence="3">The sequence shown here is derived from an EMBL/GenBank/DDBJ whole genome shotgun (WGS) entry which is preliminary data.</text>
</comment>
<keyword evidence="4" id="KW-1185">Reference proteome</keyword>
<feature type="transmembrane region" description="Helical" evidence="2">
    <location>
        <begin position="73"/>
        <end position="92"/>
    </location>
</feature>
<keyword evidence="2" id="KW-0812">Transmembrane</keyword>
<keyword evidence="2" id="KW-1133">Transmembrane helix</keyword>
<accession>A0ABP8ISY7</accession>
<evidence type="ECO:0000313" key="3">
    <source>
        <dbReference type="EMBL" id="GAA4370007.1"/>
    </source>
</evidence>
<dbReference type="Proteomes" id="UP001501153">
    <property type="component" value="Unassembled WGS sequence"/>
</dbReference>
<keyword evidence="2" id="KW-0472">Membrane</keyword>
<sequence length="97" mass="11069">MRSPLLAKFFQRVLPVLGGLLLVPLVLVAWLAPDLANNLASYSGRRRKPKSAEIQYQSPTRRRRKSWSAEAKFFLLVFVILLVIGGISWLAWHRLKA</sequence>
<evidence type="ECO:0000256" key="1">
    <source>
        <dbReference type="SAM" id="MobiDB-lite"/>
    </source>
</evidence>
<name>A0ABP8ISY7_9BACT</name>